<dbReference type="EMBL" id="KI517426">
    <property type="protein sequence ID" value="ESQ46110.1"/>
    <property type="molecule type" value="Genomic_DNA"/>
</dbReference>
<reference evidence="1 2" key="1">
    <citation type="journal article" date="2013" name="Front. Plant Sci.">
        <title>The Reference Genome of the Halophytic Plant Eutrema salsugineum.</title>
        <authorList>
            <person name="Yang R."/>
            <person name="Jarvis D.E."/>
            <person name="Chen H."/>
            <person name="Beilstein M.A."/>
            <person name="Grimwood J."/>
            <person name="Jenkins J."/>
            <person name="Shu S."/>
            <person name="Prochnik S."/>
            <person name="Xin M."/>
            <person name="Ma C."/>
            <person name="Schmutz J."/>
            <person name="Wing R.A."/>
            <person name="Mitchell-Olds T."/>
            <person name="Schumaker K.S."/>
            <person name="Wang X."/>
        </authorList>
    </citation>
    <scope>NUCLEOTIDE SEQUENCE [LARGE SCALE GENOMIC DNA]</scope>
</reference>
<dbReference type="KEGG" id="eus:EUTSA_v10000431mg"/>
<evidence type="ECO:0008006" key="3">
    <source>
        <dbReference type="Google" id="ProtNLM"/>
    </source>
</evidence>
<dbReference type="Proteomes" id="UP000030689">
    <property type="component" value="Unassembled WGS sequence"/>
</dbReference>
<feature type="non-terminal residue" evidence="1">
    <location>
        <position position="1"/>
    </location>
</feature>
<dbReference type="OMA" id="ECEGERM"/>
<accession>V4L6X1</accession>
<name>V4L6X1_EUTSA</name>
<evidence type="ECO:0000313" key="1">
    <source>
        <dbReference type="EMBL" id="ESQ46110.1"/>
    </source>
</evidence>
<protein>
    <recommendedName>
        <fullName evidence="3">F-box associated domain-containing protein</fullName>
    </recommendedName>
</protein>
<evidence type="ECO:0000313" key="2">
    <source>
        <dbReference type="Proteomes" id="UP000030689"/>
    </source>
</evidence>
<proteinExistence type="predicted"/>
<dbReference type="Gramene" id="ESQ46110">
    <property type="protein sequence ID" value="ESQ46110"/>
    <property type="gene ID" value="EUTSA_v10000431mg"/>
</dbReference>
<dbReference type="eggNOG" id="KOG1072">
    <property type="taxonomic scope" value="Eukaryota"/>
</dbReference>
<gene>
    <name evidence="1" type="ORF">EUTSA_v10000431mg</name>
</gene>
<keyword evidence="2" id="KW-1185">Reference proteome</keyword>
<sequence length="99" mass="11255">LLWFDTKLNVWRRLVSRDGKQLSLLRVQAMGEYEGKLAVFKPLDNLDQINETKSVNVSMFLVTLDMVGEKICGTIEWSGVVATIPYSSYWCLHCLAVSD</sequence>
<organism evidence="1 2">
    <name type="scientific">Eutrema salsugineum</name>
    <name type="common">Saltwater cress</name>
    <name type="synonym">Sisymbrium salsugineum</name>
    <dbReference type="NCBI Taxonomy" id="72664"/>
    <lineage>
        <taxon>Eukaryota</taxon>
        <taxon>Viridiplantae</taxon>
        <taxon>Streptophyta</taxon>
        <taxon>Embryophyta</taxon>
        <taxon>Tracheophyta</taxon>
        <taxon>Spermatophyta</taxon>
        <taxon>Magnoliopsida</taxon>
        <taxon>eudicotyledons</taxon>
        <taxon>Gunneridae</taxon>
        <taxon>Pentapetalae</taxon>
        <taxon>rosids</taxon>
        <taxon>malvids</taxon>
        <taxon>Brassicales</taxon>
        <taxon>Brassicaceae</taxon>
        <taxon>Eutremeae</taxon>
        <taxon>Eutrema</taxon>
    </lineage>
</organism>
<dbReference type="AlphaFoldDB" id="V4L6X1"/>